<proteinExistence type="predicted"/>
<evidence type="ECO:0000256" key="1">
    <source>
        <dbReference type="SAM" id="MobiDB-lite"/>
    </source>
</evidence>
<sequence length="64" mass="7229">MLDDITLTDCAEGDVPAGSDQLSCDFEKDVCSWYNDQSAELQWKRENGQNPSYDYQGPSHDHTT</sequence>
<dbReference type="Proteomes" id="UP001529510">
    <property type="component" value="Unassembled WGS sequence"/>
</dbReference>
<feature type="region of interest" description="Disordered" evidence="1">
    <location>
        <begin position="45"/>
        <end position="64"/>
    </location>
</feature>
<dbReference type="PANTHER" id="PTHR23282">
    <property type="entry name" value="APICAL ENDOSOMAL GLYCOPROTEIN PRECURSOR"/>
    <property type="match status" value="1"/>
</dbReference>
<feature type="non-terminal residue" evidence="3">
    <location>
        <position position="64"/>
    </location>
</feature>
<evidence type="ECO:0000313" key="3">
    <source>
        <dbReference type="EMBL" id="KAL0200884.1"/>
    </source>
</evidence>
<dbReference type="SUPFAM" id="SSF49899">
    <property type="entry name" value="Concanavalin A-like lectins/glucanases"/>
    <property type="match status" value="1"/>
</dbReference>
<dbReference type="AlphaFoldDB" id="A0ABD0RQS0"/>
<dbReference type="EMBL" id="JAMKFB020000002">
    <property type="protein sequence ID" value="KAL0200884.1"/>
    <property type="molecule type" value="Genomic_DNA"/>
</dbReference>
<accession>A0ABD0RQS0</accession>
<organism evidence="3 4">
    <name type="scientific">Cirrhinus mrigala</name>
    <name type="common">Mrigala</name>
    <dbReference type="NCBI Taxonomy" id="683832"/>
    <lineage>
        <taxon>Eukaryota</taxon>
        <taxon>Metazoa</taxon>
        <taxon>Chordata</taxon>
        <taxon>Craniata</taxon>
        <taxon>Vertebrata</taxon>
        <taxon>Euteleostomi</taxon>
        <taxon>Actinopterygii</taxon>
        <taxon>Neopterygii</taxon>
        <taxon>Teleostei</taxon>
        <taxon>Ostariophysi</taxon>
        <taxon>Cypriniformes</taxon>
        <taxon>Cyprinidae</taxon>
        <taxon>Labeoninae</taxon>
        <taxon>Labeonini</taxon>
        <taxon>Cirrhinus</taxon>
    </lineage>
</organism>
<gene>
    <name evidence="3" type="ORF">M9458_004071</name>
</gene>
<feature type="domain" description="MAM" evidence="2">
    <location>
        <begin position="22"/>
        <end position="64"/>
    </location>
</feature>
<comment type="caution">
    <text evidence="3">The sequence shown here is derived from an EMBL/GenBank/DDBJ whole genome shotgun (WGS) entry which is preliminary data.</text>
</comment>
<dbReference type="PROSITE" id="PS50060">
    <property type="entry name" value="MAM_2"/>
    <property type="match status" value="1"/>
</dbReference>
<dbReference type="Gene3D" id="2.60.120.200">
    <property type="match status" value="1"/>
</dbReference>
<dbReference type="InterPro" id="IPR013320">
    <property type="entry name" value="ConA-like_dom_sf"/>
</dbReference>
<reference evidence="3 4" key="1">
    <citation type="submission" date="2024-05" db="EMBL/GenBank/DDBJ databases">
        <title>Genome sequencing and assembly of Indian major carp, Cirrhinus mrigala (Hamilton, 1822).</title>
        <authorList>
            <person name="Mohindra V."/>
            <person name="Chowdhury L.M."/>
            <person name="Lal K."/>
            <person name="Jena J.K."/>
        </authorList>
    </citation>
    <scope>NUCLEOTIDE SEQUENCE [LARGE SCALE GENOMIC DNA]</scope>
    <source>
        <strain evidence="3">CM1030</strain>
        <tissue evidence="3">Blood</tissue>
    </source>
</reference>
<dbReference type="Pfam" id="PF00629">
    <property type="entry name" value="MAM"/>
    <property type="match status" value="1"/>
</dbReference>
<dbReference type="InterPro" id="IPR051560">
    <property type="entry name" value="MAM_domain-containing"/>
</dbReference>
<name>A0ABD0RQS0_CIRMR</name>
<evidence type="ECO:0000313" key="4">
    <source>
        <dbReference type="Proteomes" id="UP001529510"/>
    </source>
</evidence>
<protein>
    <recommendedName>
        <fullName evidence="2">MAM domain-containing protein</fullName>
    </recommendedName>
</protein>
<keyword evidence="4" id="KW-1185">Reference proteome</keyword>
<evidence type="ECO:0000259" key="2">
    <source>
        <dbReference type="PROSITE" id="PS50060"/>
    </source>
</evidence>
<dbReference type="InterPro" id="IPR000998">
    <property type="entry name" value="MAM_dom"/>
</dbReference>
<dbReference type="PANTHER" id="PTHR23282:SF142">
    <property type="entry name" value="MAM DOMAIN-CONTAINING PROTEIN"/>
    <property type="match status" value="1"/>
</dbReference>